<gene>
    <name evidence="2" type="ORF">LSAT_V11C300118820</name>
</gene>
<accession>A0A9R1W6N1</accession>
<comment type="caution">
    <text evidence="2">The sequence shown here is derived from an EMBL/GenBank/DDBJ whole genome shotgun (WGS) entry which is preliminary data.</text>
</comment>
<sequence>MMIWKICFMSKRLTRRFNRLIREPVITPGQLKTRSLKHCHVGVPMAAFIANIDYVIMWVVWGMLWGAHYALSYSTSEPKGKGKPGWHDMHSPTFDLMGHSNI</sequence>
<dbReference type="Proteomes" id="UP000235145">
    <property type="component" value="Unassembled WGS sequence"/>
</dbReference>
<dbReference type="EMBL" id="NBSK02000003">
    <property type="protein sequence ID" value="KAJ0218163.1"/>
    <property type="molecule type" value="Genomic_DNA"/>
</dbReference>
<organism evidence="2 3">
    <name type="scientific">Lactuca sativa</name>
    <name type="common">Garden lettuce</name>
    <dbReference type="NCBI Taxonomy" id="4236"/>
    <lineage>
        <taxon>Eukaryota</taxon>
        <taxon>Viridiplantae</taxon>
        <taxon>Streptophyta</taxon>
        <taxon>Embryophyta</taxon>
        <taxon>Tracheophyta</taxon>
        <taxon>Spermatophyta</taxon>
        <taxon>Magnoliopsida</taxon>
        <taxon>eudicotyledons</taxon>
        <taxon>Gunneridae</taxon>
        <taxon>Pentapetalae</taxon>
        <taxon>asterids</taxon>
        <taxon>campanulids</taxon>
        <taxon>Asterales</taxon>
        <taxon>Asteraceae</taxon>
        <taxon>Cichorioideae</taxon>
        <taxon>Cichorieae</taxon>
        <taxon>Lactucinae</taxon>
        <taxon>Lactuca</taxon>
    </lineage>
</organism>
<evidence type="ECO:0000256" key="1">
    <source>
        <dbReference type="SAM" id="Phobius"/>
    </source>
</evidence>
<protein>
    <submittedName>
        <fullName evidence="2">Uncharacterized protein</fullName>
    </submittedName>
</protein>
<evidence type="ECO:0000313" key="3">
    <source>
        <dbReference type="Proteomes" id="UP000235145"/>
    </source>
</evidence>
<keyword evidence="1" id="KW-1133">Transmembrane helix</keyword>
<keyword evidence="1" id="KW-0472">Membrane</keyword>
<reference evidence="2 3" key="1">
    <citation type="journal article" date="2017" name="Nat. Commun.">
        <title>Genome assembly with in vitro proximity ligation data and whole-genome triplication in lettuce.</title>
        <authorList>
            <person name="Reyes-Chin-Wo S."/>
            <person name="Wang Z."/>
            <person name="Yang X."/>
            <person name="Kozik A."/>
            <person name="Arikit S."/>
            <person name="Song C."/>
            <person name="Xia L."/>
            <person name="Froenicke L."/>
            <person name="Lavelle D.O."/>
            <person name="Truco M.J."/>
            <person name="Xia R."/>
            <person name="Zhu S."/>
            <person name="Xu C."/>
            <person name="Xu H."/>
            <person name="Xu X."/>
            <person name="Cox K."/>
            <person name="Korf I."/>
            <person name="Meyers B.C."/>
            <person name="Michelmore R.W."/>
        </authorList>
    </citation>
    <scope>NUCLEOTIDE SEQUENCE [LARGE SCALE GENOMIC DNA]</scope>
    <source>
        <strain evidence="3">cv. Salinas</strain>
        <tissue evidence="2">Seedlings</tissue>
    </source>
</reference>
<feature type="transmembrane region" description="Helical" evidence="1">
    <location>
        <begin position="41"/>
        <end position="64"/>
    </location>
</feature>
<proteinExistence type="predicted"/>
<evidence type="ECO:0000313" key="2">
    <source>
        <dbReference type="EMBL" id="KAJ0218163.1"/>
    </source>
</evidence>
<name>A0A9R1W6N1_LACSA</name>
<dbReference type="AlphaFoldDB" id="A0A9R1W6N1"/>
<keyword evidence="3" id="KW-1185">Reference proteome</keyword>
<keyword evidence="1" id="KW-0812">Transmembrane</keyword>